<comment type="similarity">
    <text evidence="2">Belongs to the cation transport ATPase (P-type) (TC 3.A.3) family. Type IIA subfamily.</text>
</comment>
<accession>A0A3G2R3A6</accession>
<gene>
    <name evidence="9" type="ORF">D2962_02405</name>
</gene>
<dbReference type="InterPro" id="IPR050510">
    <property type="entry name" value="Cation_transp_ATPase_P-type"/>
</dbReference>
<dbReference type="GO" id="GO:0036376">
    <property type="term" value="P:sodium ion export across plasma membrane"/>
    <property type="evidence" value="ECO:0007669"/>
    <property type="project" value="TreeGrafter"/>
</dbReference>
<dbReference type="GO" id="GO:0005391">
    <property type="term" value="F:P-type sodium:potassium-exchanging transporter activity"/>
    <property type="evidence" value="ECO:0007669"/>
    <property type="project" value="TreeGrafter"/>
</dbReference>
<dbReference type="Gene3D" id="3.40.50.1000">
    <property type="entry name" value="HAD superfamily/HAD-like"/>
    <property type="match status" value="1"/>
</dbReference>
<protein>
    <submittedName>
        <fullName evidence="9">Cation-transporting P-type ATPase</fullName>
    </submittedName>
</protein>
<sequence length="596" mass="67444">MKKRKKPMESDFIDAGPVRIIKGGEITLIAERDLKKGDIIVFQSGDIIPADIKLLEARNLEVDEFDLTGEIRPVRKTAKTSGETKISDRIDYILRGTRVLRGNGKGIVMSTGEDTEYGKILSHATKISDKKSRLLKYDFKSHLLRHLYLQPILIPALLLLLLKKNMDFKYAFLSYLIANIWLIIFEHQIIFNYIILKMANKNLVKKGIIIKDYSIFDSLKDVDVICFDKTGVITSQDMEVTELYIDGKKLNVRLFHSLNNNLFKYIMEGCALCNDIIFLEKTHSLDRIDSALINFAKVQGFNVKEIRKNYERIYEIPFNSENRFMMAGYRRPGRLLLYIKGDPEVITNKCSKYMALSGEIKKIDAKFIFNITEAKNEAMKSGNSVIAMAFKELYGPEVKDSEETLSGGYVFLTLIILENPPKKEAHYIIENFNAMGIRCLMLTGDVTATALKIAEIAGFHEGGRLFITGRDIEKMSISDISEQSEYIRVFSRLSPSQKGIVVEAIKRRGHTVMMVGDGANDVIALKLAPIGISFKKQSSILAQRVSDVLINGDLMHILSLIKTGKQVNLTIKIANISRLTILLSSLIIIYLLIYLV</sequence>
<dbReference type="InterPro" id="IPR023299">
    <property type="entry name" value="ATPase_P-typ_cyto_dom_N"/>
</dbReference>
<dbReference type="GO" id="GO:0016887">
    <property type="term" value="F:ATP hydrolysis activity"/>
    <property type="evidence" value="ECO:0007669"/>
    <property type="project" value="InterPro"/>
</dbReference>
<dbReference type="InterPro" id="IPR023214">
    <property type="entry name" value="HAD_sf"/>
</dbReference>
<keyword evidence="3" id="KW-1003">Cell membrane</keyword>
<dbReference type="InterPro" id="IPR059000">
    <property type="entry name" value="ATPase_P-type_domA"/>
</dbReference>
<evidence type="ECO:0000256" key="2">
    <source>
        <dbReference type="ARBA" id="ARBA00005675"/>
    </source>
</evidence>
<dbReference type="GO" id="GO:0030007">
    <property type="term" value="P:intracellular potassium ion homeostasis"/>
    <property type="evidence" value="ECO:0007669"/>
    <property type="project" value="TreeGrafter"/>
</dbReference>
<dbReference type="InterPro" id="IPR001757">
    <property type="entry name" value="P_typ_ATPase"/>
</dbReference>
<dbReference type="KEGG" id="bacg:D2962_02405"/>
<dbReference type="EMBL" id="CP033169">
    <property type="protein sequence ID" value="AYO29608.1"/>
    <property type="molecule type" value="Genomic_DNA"/>
</dbReference>
<evidence type="ECO:0000256" key="6">
    <source>
        <dbReference type="ARBA" id="ARBA00023136"/>
    </source>
</evidence>
<dbReference type="SUPFAM" id="SSF56784">
    <property type="entry name" value="HAD-like"/>
    <property type="match status" value="1"/>
</dbReference>
<feature type="transmembrane region" description="Helical" evidence="7">
    <location>
        <begin position="174"/>
        <end position="196"/>
    </location>
</feature>
<organism evidence="9 10">
    <name type="scientific">Biomaibacter acetigenes</name>
    <dbReference type="NCBI Taxonomy" id="2316383"/>
    <lineage>
        <taxon>Bacteria</taxon>
        <taxon>Bacillati</taxon>
        <taxon>Bacillota</taxon>
        <taxon>Clostridia</taxon>
        <taxon>Thermosediminibacterales</taxon>
        <taxon>Tepidanaerobacteraceae</taxon>
        <taxon>Biomaibacter</taxon>
    </lineage>
</organism>
<dbReference type="GO" id="GO:0006883">
    <property type="term" value="P:intracellular sodium ion homeostasis"/>
    <property type="evidence" value="ECO:0007669"/>
    <property type="project" value="TreeGrafter"/>
</dbReference>
<evidence type="ECO:0000259" key="8">
    <source>
        <dbReference type="Pfam" id="PF00122"/>
    </source>
</evidence>
<dbReference type="NCBIfam" id="TIGR01494">
    <property type="entry name" value="ATPase_P-type"/>
    <property type="match status" value="1"/>
</dbReference>
<dbReference type="Pfam" id="PF13246">
    <property type="entry name" value="Cation_ATPase"/>
    <property type="match status" value="1"/>
</dbReference>
<evidence type="ECO:0000313" key="10">
    <source>
        <dbReference type="Proteomes" id="UP000280960"/>
    </source>
</evidence>
<dbReference type="PANTHER" id="PTHR43294:SF21">
    <property type="entry name" value="CATION TRANSPORTING ATPASE"/>
    <property type="match status" value="1"/>
</dbReference>
<feature type="domain" description="P-type ATPase A" evidence="8">
    <location>
        <begin position="18"/>
        <end position="123"/>
    </location>
</feature>
<feature type="transmembrane region" description="Helical" evidence="7">
    <location>
        <begin position="143"/>
        <end position="162"/>
    </location>
</feature>
<dbReference type="PRINTS" id="PR00119">
    <property type="entry name" value="CATATPASE"/>
</dbReference>
<evidence type="ECO:0000256" key="3">
    <source>
        <dbReference type="ARBA" id="ARBA00022475"/>
    </source>
</evidence>
<dbReference type="GO" id="GO:0005886">
    <property type="term" value="C:plasma membrane"/>
    <property type="evidence" value="ECO:0007669"/>
    <property type="project" value="UniProtKB-SubCell"/>
</dbReference>
<keyword evidence="10" id="KW-1185">Reference proteome</keyword>
<name>A0A3G2R3A6_9FIRM</name>
<dbReference type="GO" id="GO:0005524">
    <property type="term" value="F:ATP binding"/>
    <property type="evidence" value="ECO:0007669"/>
    <property type="project" value="InterPro"/>
</dbReference>
<dbReference type="RefSeq" id="WP_122014003.1">
    <property type="nucleotide sequence ID" value="NZ_CP033169.1"/>
</dbReference>
<dbReference type="AlphaFoldDB" id="A0A3G2R3A6"/>
<keyword evidence="6 7" id="KW-0472">Membrane</keyword>
<dbReference type="Gene3D" id="2.70.150.10">
    <property type="entry name" value="Calcium-transporting ATPase, cytoplasmic transduction domain A"/>
    <property type="match status" value="1"/>
</dbReference>
<keyword evidence="4 7" id="KW-0812">Transmembrane</keyword>
<evidence type="ECO:0000313" key="9">
    <source>
        <dbReference type="EMBL" id="AYO29608.1"/>
    </source>
</evidence>
<evidence type="ECO:0000256" key="5">
    <source>
        <dbReference type="ARBA" id="ARBA00022989"/>
    </source>
</evidence>
<dbReference type="Gene3D" id="3.40.1110.10">
    <property type="entry name" value="Calcium-transporting ATPase, cytoplasmic domain N"/>
    <property type="match status" value="1"/>
</dbReference>
<dbReference type="PANTHER" id="PTHR43294">
    <property type="entry name" value="SODIUM/POTASSIUM-TRANSPORTING ATPASE SUBUNIT ALPHA"/>
    <property type="match status" value="1"/>
</dbReference>
<evidence type="ECO:0000256" key="7">
    <source>
        <dbReference type="SAM" id="Phobius"/>
    </source>
</evidence>
<dbReference type="InterPro" id="IPR036412">
    <property type="entry name" value="HAD-like_sf"/>
</dbReference>
<comment type="subcellular location">
    <subcellularLocation>
        <location evidence="1">Cell membrane</location>
        <topology evidence="1">Multi-pass membrane protein</topology>
    </subcellularLocation>
</comment>
<evidence type="ECO:0000256" key="1">
    <source>
        <dbReference type="ARBA" id="ARBA00004651"/>
    </source>
</evidence>
<feature type="transmembrane region" description="Helical" evidence="7">
    <location>
        <begin position="576"/>
        <end position="595"/>
    </location>
</feature>
<dbReference type="SUPFAM" id="SSF81653">
    <property type="entry name" value="Calcium ATPase, transduction domain A"/>
    <property type="match status" value="1"/>
</dbReference>
<reference evidence="9 10" key="1">
    <citation type="submission" date="2018-10" db="EMBL/GenBank/DDBJ databases">
        <authorList>
            <person name="Zhang X."/>
        </authorList>
    </citation>
    <scope>NUCLEOTIDE SEQUENCE [LARGE SCALE GENOMIC DNA]</scope>
    <source>
        <strain evidence="9 10">SK-G1</strain>
    </source>
</reference>
<keyword evidence="5 7" id="KW-1133">Transmembrane helix</keyword>
<proteinExistence type="inferred from homology"/>
<dbReference type="InterPro" id="IPR008250">
    <property type="entry name" value="ATPase_P-typ_transduc_dom_A_sf"/>
</dbReference>
<dbReference type="Gene3D" id="1.20.1110.10">
    <property type="entry name" value="Calcium-transporting ATPase, transmembrane domain"/>
    <property type="match status" value="1"/>
</dbReference>
<evidence type="ECO:0000256" key="4">
    <source>
        <dbReference type="ARBA" id="ARBA00022692"/>
    </source>
</evidence>
<dbReference type="GO" id="GO:1902600">
    <property type="term" value="P:proton transmembrane transport"/>
    <property type="evidence" value="ECO:0007669"/>
    <property type="project" value="TreeGrafter"/>
</dbReference>
<dbReference type="Proteomes" id="UP000280960">
    <property type="component" value="Chromosome"/>
</dbReference>
<dbReference type="GO" id="GO:1990573">
    <property type="term" value="P:potassium ion import across plasma membrane"/>
    <property type="evidence" value="ECO:0007669"/>
    <property type="project" value="TreeGrafter"/>
</dbReference>
<dbReference type="Pfam" id="PF00122">
    <property type="entry name" value="E1-E2_ATPase"/>
    <property type="match status" value="1"/>
</dbReference>
<dbReference type="SUPFAM" id="SSF81660">
    <property type="entry name" value="Metal cation-transporting ATPase, ATP-binding domain N"/>
    <property type="match status" value="1"/>
</dbReference>